<proteinExistence type="predicted"/>
<name>A0A1M2VV64_TRAPU</name>
<feature type="domain" description="Tf2-1-like SH3-like" evidence="1">
    <location>
        <begin position="56"/>
        <end position="120"/>
    </location>
</feature>
<accession>A0A1M2VV64</accession>
<dbReference type="InterPro" id="IPR056924">
    <property type="entry name" value="SH3_Tf2-1"/>
</dbReference>
<comment type="caution">
    <text evidence="2">The sequence shown here is derived from an EMBL/GenBank/DDBJ whole genome shotgun (WGS) entry which is preliminary data.</text>
</comment>
<gene>
    <name evidence="2" type="ORF">TRAPUB_11986</name>
</gene>
<organism evidence="2 3">
    <name type="scientific">Trametes pubescens</name>
    <name type="common">White-rot fungus</name>
    <dbReference type="NCBI Taxonomy" id="154538"/>
    <lineage>
        <taxon>Eukaryota</taxon>
        <taxon>Fungi</taxon>
        <taxon>Dikarya</taxon>
        <taxon>Basidiomycota</taxon>
        <taxon>Agaricomycotina</taxon>
        <taxon>Agaricomycetes</taxon>
        <taxon>Polyporales</taxon>
        <taxon>Polyporaceae</taxon>
        <taxon>Trametes</taxon>
    </lineage>
</organism>
<evidence type="ECO:0000259" key="1">
    <source>
        <dbReference type="Pfam" id="PF24626"/>
    </source>
</evidence>
<dbReference type="Proteomes" id="UP000184267">
    <property type="component" value="Unassembled WGS sequence"/>
</dbReference>
<sequence>MSGLQMDTPFHSVRKFTQRALANLEMAHNTIIDLRVSQAFQANKHHQAEPEFEVNDLVYLSTKNLSVPKGRARKLVPKFIGPYKVIKSFPSMLNYMLDLPPELKDRHIHPRFHVSLLRKHKTNNDALFSRREARVFYDFRADDSAEWLVDEIVGHEWPGQKCQFHMWWTLGDNTWEPYKHCKDLATLDEYCCLMGVKSWRSLPHKR</sequence>
<dbReference type="STRING" id="154538.A0A1M2VV64"/>
<evidence type="ECO:0000313" key="2">
    <source>
        <dbReference type="EMBL" id="OJT11495.1"/>
    </source>
</evidence>
<protein>
    <recommendedName>
        <fullName evidence="1">Tf2-1-like SH3-like domain-containing protein</fullName>
    </recommendedName>
</protein>
<dbReference type="EMBL" id="MNAD01000634">
    <property type="protein sequence ID" value="OJT11495.1"/>
    <property type="molecule type" value="Genomic_DNA"/>
</dbReference>
<dbReference type="PANTHER" id="PTHR46148:SF52">
    <property type="entry name" value="OS04G0603800 PROTEIN"/>
    <property type="match status" value="1"/>
</dbReference>
<dbReference type="SUPFAM" id="SSF54160">
    <property type="entry name" value="Chromo domain-like"/>
    <property type="match status" value="1"/>
</dbReference>
<dbReference type="Pfam" id="PF24626">
    <property type="entry name" value="SH3_Tf2-1"/>
    <property type="match status" value="1"/>
</dbReference>
<dbReference type="OMA" id="REARVFY"/>
<dbReference type="AlphaFoldDB" id="A0A1M2VV64"/>
<reference evidence="2 3" key="1">
    <citation type="submission" date="2016-10" db="EMBL/GenBank/DDBJ databases">
        <title>Genome sequence of the basidiomycete white-rot fungus Trametes pubescens.</title>
        <authorList>
            <person name="Makela M.R."/>
            <person name="Granchi Z."/>
            <person name="Peng M."/>
            <person name="De Vries R.P."/>
            <person name="Grigoriev I."/>
            <person name="Riley R."/>
            <person name="Hilden K."/>
        </authorList>
    </citation>
    <scope>NUCLEOTIDE SEQUENCE [LARGE SCALE GENOMIC DNA]</scope>
    <source>
        <strain evidence="2 3">FBCC735</strain>
    </source>
</reference>
<dbReference type="InterPro" id="IPR016197">
    <property type="entry name" value="Chromo-like_dom_sf"/>
</dbReference>
<keyword evidence="3" id="KW-1185">Reference proteome</keyword>
<dbReference type="CDD" id="cd00024">
    <property type="entry name" value="CD_CSD"/>
    <property type="match status" value="1"/>
</dbReference>
<evidence type="ECO:0000313" key="3">
    <source>
        <dbReference type="Proteomes" id="UP000184267"/>
    </source>
</evidence>
<dbReference type="OrthoDB" id="3158924at2759"/>
<dbReference type="PANTHER" id="PTHR46148">
    <property type="entry name" value="CHROMO DOMAIN-CONTAINING PROTEIN"/>
    <property type="match status" value="1"/>
</dbReference>